<dbReference type="InterPro" id="IPR002347">
    <property type="entry name" value="SDR_fam"/>
</dbReference>
<comment type="caution">
    <text evidence="4">The sequence shown here is derived from an EMBL/GenBank/DDBJ whole genome shotgun (WGS) entry which is preliminary data.</text>
</comment>
<evidence type="ECO:0000256" key="2">
    <source>
        <dbReference type="ARBA" id="ARBA00023002"/>
    </source>
</evidence>
<accession>A0ABQ0YQ00</accession>
<dbReference type="PRINTS" id="PR00081">
    <property type="entry name" value="GDHRDH"/>
</dbReference>
<dbReference type="EMBL" id="BLAH01000095">
    <property type="protein sequence ID" value="GES38610.1"/>
    <property type="molecule type" value="Genomic_DNA"/>
</dbReference>
<evidence type="ECO:0000313" key="5">
    <source>
        <dbReference type="Proteomes" id="UP000325466"/>
    </source>
</evidence>
<dbReference type="PROSITE" id="PS00061">
    <property type="entry name" value="ADH_SHORT"/>
    <property type="match status" value="1"/>
</dbReference>
<keyword evidence="3" id="KW-0520">NAD</keyword>
<organism evidence="4 5">
    <name type="scientific">Rhodococcus aetherivorans</name>
    <dbReference type="NCBI Taxonomy" id="191292"/>
    <lineage>
        <taxon>Bacteria</taxon>
        <taxon>Bacillati</taxon>
        <taxon>Actinomycetota</taxon>
        <taxon>Actinomycetes</taxon>
        <taxon>Mycobacteriales</taxon>
        <taxon>Nocardiaceae</taxon>
        <taxon>Rhodococcus</taxon>
    </lineage>
</organism>
<dbReference type="Proteomes" id="UP000325466">
    <property type="component" value="Unassembled WGS sequence"/>
</dbReference>
<keyword evidence="2 4" id="KW-0560">Oxidoreductase</keyword>
<reference evidence="4 5" key="1">
    <citation type="journal article" date="2018" name="Biodegradation">
        <title>1,4-Dioxane degradation characteristics of Rhodococcus aetherivorans JCM 14343.</title>
        <authorList>
            <person name="Inoue D."/>
            <person name="Tsunoda T."/>
            <person name="Yamamoto N."/>
            <person name="Ike M."/>
            <person name="Sei K."/>
        </authorList>
    </citation>
    <scope>NUCLEOTIDE SEQUENCE [LARGE SCALE GENOMIC DNA]</scope>
    <source>
        <strain evidence="4 5">JCM 14343</strain>
    </source>
</reference>
<dbReference type="NCBIfam" id="NF009467">
    <property type="entry name" value="PRK12826.1-3"/>
    <property type="match status" value="1"/>
</dbReference>
<gene>
    <name evidence="4" type="ORF">RAJCM14343_3875</name>
</gene>
<dbReference type="CDD" id="cd05233">
    <property type="entry name" value="SDR_c"/>
    <property type="match status" value="1"/>
</dbReference>
<dbReference type="InterPro" id="IPR020904">
    <property type="entry name" value="Sc_DH/Rdtase_CS"/>
</dbReference>
<evidence type="ECO:0000313" key="4">
    <source>
        <dbReference type="EMBL" id="GES38610.1"/>
    </source>
</evidence>
<dbReference type="SUPFAM" id="SSF51735">
    <property type="entry name" value="NAD(P)-binding Rossmann-fold domains"/>
    <property type="match status" value="1"/>
</dbReference>
<dbReference type="NCBIfam" id="TIGR03971">
    <property type="entry name" value="SDR_subfam_1"/>
    <property type="match status" value="1"/>
</dbReference>
<sequence length="284" mass="30152">MVFREGDGSMGRVEGKVALVTGAARGQGRSHALRLAQEGADVVVLDACTEIDSVPYPLPTEVELKETEALVAATGRRVLARTADVRSQEQLDAVVDEALAEFGHIDIVAANAGIVGFRPTWELSDTEWQDMLDVNLTGAFHTVKAVVPAMIEAGRGGSIVITSSIQAMLGSANIAHYNASKSGVMGLMRTLAAELGPHGIRVNTVNPSAVETPMLLNEATFRIFGPDLENPGPDDLWERSKNRNPMGVGWLSAAHLSNAVLFLASDEAQYITGVALPVDMGVRL</sequence>
<dbReference type="GO" id="GO:0004316">
    <property type="term" value="F:3-oxoacyl-[acyl-carrier-protein] reductase (NADPH) activity"/>
    <property type="evidence" value="ECO:0007669"/>
    <property type="project" value="UniProtKB-EC"/>
</dbReference>
<dbReference type="InterPro" id="IPR023985">
    <property type="entry name" value="SDR_subfam_1"/>
</dbReference>
<name>A0ABQ0YQ00_9NOCA</name>
<dbReference type="PRINTS" id="PR00080">
    <property type="entry name" value="SDRFAMILY"/>
</dbReference>
<protein>
    <submittedName>
        <fullName evidence="4">3-oxoacyl-[acyl-carrier protein] reductase</fullName>
        <ecNumber evidence="4">1.1.1.100</ecNumber>
    </submittedName>
</protein>
<evidence type="ECO:0000256" key="3">
    <source>
        <dbReference type="ARBA" id="ARBA00023027"/>
    </source>
</evidence>
<dbReference type="Gene3D" id="3.40.50.720">
    <property type="entry name" value="NAD(P)-binding Rossmann-like Domain"/>
    <property type="match status" value="1"/>
</dbReference>
<dbReference type="EC" id="1.1.1.100" evidence="4"/>
<keyword evidence="5" id="KW-1185">Reference proteome</keyword>
<comment type="similarity">
    <text evidence="1">Belongs to the short-chain dehydrogenases/reductases (SDR) family.</text>
</comment>
<evidence type="ECO:0000256" key="1">
    <source>
        <dbReference type="ARBA" id="ARBA00006484"/>
    </source>
</evidence>
<proteinExistence type="inferred from homology"/>
<dbReference type="InterPro" id="IPR036291">
    <property type="entry name" value="NAD(P)-bd_dom_sf"/>
</dbReference>
<dbReference type="PANTHER" id="PTHR24321:SF8">
    <property type="entry name" value="ESTRADIOL 17-BETA-DEHYDROGENASE 8-RELATED"/>
    <property type="match status" value="1"/>
</dbReference>
<dbReference type="PANTHER" id="PTHR24321">
    <property type="entry name" value="DEHYDROGENASES, SHORT CHAIN"/>
    <property type="match status" value="1"/>
</dbReference>
<dbReference type="Pfam" id="PF13561">
    <property type="entry name" value="adh_short_C2"/>
    <property type="match status" value="1"/>
</dbReference>